<evidence type="ECO:0000256" key="3">
    <source>
        <dbReference type="ARBA" id="ARBA00022694"/>
    </source>
</evidence>
<evidence type="ECO:0000256" key="8">
    <source>
        <dbReference type="ARBA" id="ARBA00023014"/>
    </source>
</evidence>
<comment type="caution">
    <text evidence="10">The sequence shown here is derived from an EMBL/GenBank/DDBJ whole genome shotgun (WGS) entry which is preliminary data.</text>
</comment>
<evidence type="ECO:0000256" key="2">
    <source>
        <dbReference type="ARBA" id="ARBA00022490"/>
    </source>
</evidence>
<accession>A0ABW1EMT1</accession>
<dbReference type="RefSeq" id="WP_263341690.1">
    <property type="nucleotide sequence ID" value="NZ_JAGSYH010000008.1"/>
</dbReference>
<dbReference type="InterPro" id="IPR004453">
    <property type="entry name" value="QueG"/>
</dbReference>
<dbReference type="InterPro" id="IPR013542">
    <property type="entry name" value="QueG_DUF1730"/>
</dbReference>
<keyword evidence="1" id="KW-0004">4Fe-4S</keyword>
<evidence type="ECO:0000256" key="7">
    <source>
        <dbReference type="ARBA" id="ARBA00023004"/>
    </source>
</evidence>
<reference evidence="11" key="1">
    <citation type="journal article" date="2019" name="Int. J. Syst. Evol. Microbiol.">
        <title>The Global Catalogue of Microorganisms (GCM) 10K type strain sequencing project: providing services to taxonomists for standard genome sequencing and annotation.</title>
        <authorList>
            <consortium name="The Broad Institute Genomics Platform"/>
            <consortium name="The Broad Institute Genome Sequencing Center for Infectious Disease"/>
            <person name="Wu L."/>
            <person name="Ma J."/>
        </authorList>
    </citation>
    <scope>NUCLEOTIDE SEQUENCE [LARGE SCALE GENOMIC DNA]</scope>
    <source>
        <strain evidence="11">JCM 4087</strain>
    </source>
</reference>
<dbReference type="PANTHER" id="PTHR30002">
    <property type="entry name" value="EPOXYQUEUOSINE REDUCTASE"/>
    <property type="match status" value="1"/>
</dbReference>
<evidence type="ECO:0000256" key="5">
    <source>
        <dbReference type="ARBA" id="ARBA00022785"/>
    </source>
</evidence>
<dbReference type="InterPro" id="IPR017900">
    <property type="entry name" value="4Fe4S_Fe_S_CS"/>
</dbReference>
<dbReference type="Pfam" id="PF08331">
    <property type="entry name" value="QueG_DUF1730"/>
    <property type="match status" value="1"/>
</dbReference>
<dbReference type="EC" id="1.17.99.6" evidence="10"/>
<keyword evidence="5" id="KW-0671">Queuosine biosynthesis</keyword>
<sequence length="427" mass="47114">MPTGGSNFESTVGITVVNTQPEARSGGIEGVPDRERIRALALEVGFTEAGVVSLPYPEAERDAGRFAEFIDAGHAGSMAYLARQNEAGTLVRGRVDVPFPWVRSVVVCAAGYNADAPLSVASAPEGTGWIARYAWTGRKDGAGDLRPSDYHKVLLKRLRKLEEALHAEYGEFEARAYVDTGPVVERSVAKAAGLGWTGKNTCLIHPKLGSWNFLAVLVLSLEVPEREARFVVPDRCGSCRRCIEACPTDALYEPYRMDARRCISYLTIEHRGALPEELMPGMGRQIFGCDICQDVCPWNRKAPVVVDEGMTARRELINPFIERLAAMDLRAFEQMFNGSPVRRAGYAGFRRNLAVAMGNSGRREFIPILERWMQECERDAGETETGIGVDAPGIAETRVHEAREGLQSTIRWALDRLKTPRISEEQA</sequence>
<name>A0ABW1EMT1_9BACT</name>
<dbReference type="Gene3D" id="3.30.70.20">
    <property type="match status" value="1"/>
</dbReference>
<evidence type="ECO:0000313" key="11">
    <source>
        <dbReference type="Proteomes" id="UP001596091"/>
    </source>
</evidence>
<proteinExistence type="predicted"/>
<evidence type="ECO:0000259" key="9">
    <source>
        <dbReference type="PROSITE" id="PS51379"/>
    </source>
</evidence>
<dbReference type="EMBL" id="JBHSPH010000020">
    <property type="protein sequence ID" value="MFC5865580.1"/>
    <property type="molecule type" value="Genomic_DNA"/>
</dbReference>
<evidence type="ECO:0000313" key="10">
    <source>
        <dbReference type="EMBL" id="MFC5865580.1"/>
    </source>
</evidence>
<protein>
    <submittedName>
        <fullName evidence="10">tRNA epoxyqueuosine(34) reductase QueG</fullName>
        <ecNumber evidence="10">1.17.99.6</ecNumber>
    </submittedName>
</protein>
<evidence type="ECO:0000256" key="6">
    <source>
        <dbReference type="ARBA" id="ARBA00023002"/>
    </source>
</evidence>
<dbReference type="NCBIfam" id="TIGR00276">
    <property type="entry name" value="tRNA epoxyqueuosine(34) reductase QueG"/>
    <property type="match status" value="1"/>
</dbReference>
<keyword evidence="11" id="KW-1185">Reference proteome</keyword>
<keyword evidence="8" id="KW-0411">Iron-sulfur</keyword>
<dbReference type="PROSITE" id="PS00198">
    <property type="entry name" value="4FE4S_FER_1"/>
    <property type="match status" value="1"/>
</dbReference>
<keyword evidence="4" id="KW-0479">Metal-binding</keyword>
<dbReference type="SUPFAM" id="SSF46548">
    <property type="entry name" value="alpha-helical ferredoxin"/>
    <property type="match status" value="1"/>
</dbReference>
<dbReference type="PANTHER" id="PTHR30002:SF4">
    <property type="entry name" value="EPOXYQUEUOSINE REDUCTASE"/>
    <property type="match status" value="1"/>
</dbReference>
<keyword evidence="6 10" id="KW-0560">Oxidoreductase</keyword>
<keyword evidence="3" id="KW-0819">tRNA processing</keyword>
<feature type="domain" description="4Fe-4S ferredoxin-type" evidence="9">
    <location>
        <begin position="227"/>
        <end position="256"/>
    </location>
</feature>
<keyword evidence="7" id="KW-0408">Iron</keyword>
<dbReference type="Proteomes" id="UP001596091">
    <property type="component" value="Unassembled WGS sequence"/>
</dbReference>
<dbReference type="InterPro" id="IPR017896">
    <property type="entry name" value="4Fe4S_Fe-S-bd"/>
</dbReference>
<evidence type="ECO:0000256" key="1">
    <source>
        <dbReference type="ARBA" id="ARBA00022485"/>
    </source>
</evidence>
<dbReference type="GO" id="GO:0052693">
    <property type="term" value="F:epoxyqueuosine reductase activity"/>
    <property type="evidence" value="ECO:0007669"/>
    <property type="project" value="UniProtKB-EC"/>
</dbReference>
<gene>
    <name evidence="10" type="primary">queG</name>
    <name evidence="10" type="ORF">ACFPT7_24960</name>
</gene>
<keyword evidence="2" id="KW-0963">Cytoplasm</keyword>
<dbReference type="Pfam" id="PF13484">
    <property type="entry name" value="Fer4_16"/>
    <property type="match status" value="1"/>
</dbReference>
<dbReference type="PROSITE" id="PS51379">
    <property type="entry name" value="4FE4S_FER_2"/>
    <property type="match status" value="1"/>
</dbReference>
<organism evidence="10 11">
    <name type="scientific">Acidicapsa dinghuensis</name>
    <dbReference type="NCBI Taxonomy" id="2218256"/>
    <lineage>
        <taxon>Bacteria</taxon>
        <taxon>Pseudomonadati</taxon>
        <taxon>Acidobacteriota</taxon>
        <taxon>Terriglobia</taxon>
        <taxon>Terriglobales</taxon>
        <taxon>Acidobacteriaceae</taxon>
        <taxon>Acidicapsa</taxon>
    </lineage>
</organism>
<evidence type="ECO:0000256" key="4">
    <source>
        <dbReference type="ARBA" id="ARBA00022723"/>
    </source>
</evidence>